<organism evidence="1 2">
    <name type="scientific">Helianthus annuus</name>
    <name type="common">Common sunflower</name>
    <dbReference type="NCBI Taxonomy" id="4232"/>
    <lineage>
        <taxon>Eukaryota</taxon>
        <taxon>Viridiplantae</taxon>
        <taxon>Streptophyta</taxon>
        <taxon>Embryophyta</taxon>
        <taxon>Tracheophyta</taxon>
        <taxon>Spermatophyta</taxon>
        <taxon>Magnoliopsida</taxon>
        <taxon>eudicotyledons</taxon>
        <taxon>Gunneridae</taxon>
        <taxon>Pentapetalae</taxon>
        <taxon>asterids</taxon>
        <taxon>campanulids</taxon>
        <taxon>Asterales</taxon>
        <taxon>Asteraceae</taxon>
        <taxon>Asteroideae</taxon>
        <taxon>Heliantheae alliance</taxon>
        <taxon>Heliantheae</taxon>
        <taxon>Helianthus</taxon>
    </lineage>
</organism>
<sequence>MMIVINKLEKMMDNISVTIEDMRRHAHLYSLDIRSAGLILNQFIVDSKLHLSLTGVSFMPPNEDQKKENSMSETLTILYRATLFIIHTDLLKYIRACEEADDVSYGIHFETERIIDIILVPRGIRKSLNDIHEGIKCLHAINQEAFNALSKCKEGWRHDPQVFYLVVCNIRQKRIF</sequence>
<dbReference type="AlphaFoldDB" id="A0A9K3JCT0"/>
<evidence type="ECO:0000313" key="2">
    <source>
        <dbReference type="Proteomes" id="UP000215914"/>
    </source>
</evidence>
<dbReference type="EMBL" id="MNCJ02000318">
    <property type="protein sequence ID" value="KAF5812627.1"/>
    <property type="molecule type" value="Genomic_DNA"/>
</dbReference>
<evidence type="ECO:0000313" key="1">
    <source>
        <dbReference type="EMBL" id="KAF5812627.1"/>
    </source>
</evidence>
<reference evidence="1" key="2">
    <citation type="submission" date="2020-06" db="EMBL/GenBank/DDBJ databases">
        <title>Helianthus annuus Genome sequencing and assembly Release 2.</title>
        <authorList>
            <person name="Gouzy J."/>
            <person name="Langlade N."/>
            <person name="Munos S."/>
        </authorList>
    </citation>
    <scope>NUCLEOTIDE SEQUENCE</scope>
    <source>
        <tissue evidence="1">Leaves</tissue>
    </source>
</reference>
<dbReference type="Proteomes" id="UP000215914">
    <property type="component" value="Unassembled WGS sequence"/>
</dbReference>
<name>A0A9K3JCT0_HELAN</name>
<gene>
    <name evidence="1" type="ORF">HanXRQr2_Chr03g0088571</name>
</gene>
<proteinExistence type="predicted"/>
<comment type="caution">
    <text evidence="1">The sequence shown here is derived from an EMBL/GenBank/DDBJ whole genome shotgun (WGS) entry which is preliminary data.</text>
</comment>
<reference evidence="1" key="1">
    <citation type="journal article" date="2017" name="Nature">
        <title>The sunflower genome provides insights into oil metabolism, flowering and Asterid evolution.</title>
        <authorList>
            <person name="Badouin H."/>
            <person name="Gouzy J."/>
            <person name="Grassa C.J."/>
            <person name="Murat F."/>
            <person name="Staton S.E."/>
            <person name="Cottret L."/>
            <person name="Lelandais-Briere C."/>
            <person name="Owens G.L."/>
            <person name="Carrere S."/>
            <person name="Mayjonade B."/>
            <person name="Legrand L."/>
            <person name="Gill N."/>
            <person name="Kane N.C."/>
            <person name="Bowers J.E."/>
            <person name="Hubner S."/>
            <person name="Bellec A."/>
            <person name="Berard A."/>
            <person name="Berges H."/>
            <person name="Blanchet N."/>
            <person name="Boniface M.C."/>
            <person name="Brunel D."/>
            <person name="Catrice O."/>
            <person name="Chaidir N."/>
            <person name="Claudel C."/>
            <person name="Donnadieu C."/>
            <person name="Faraut T."/>
            <person name="Fievet G."/>
            <person name="Helmstetter N."/>
            <person name="King M."/>
            <person name="Knapp S.J."/>
            <person name="Lai Z."/>
            <person name="Le Paslier M.C."/>
            <person name="Lippi Y."/>
            <person name="Lorenzon L."/>
            <person name="Mandel J.R."/>
            <person name="Marage G."/>
            <person name="Marchand G."/>
            <person name="Marquand E."/>
            <person name="Bret-Mestries E."/>
            <person name="Morien E."/>
            <person name="Nambeesan S."/>
            <person name="Nguyen T."/>
            <person name="Pegot-Espagnet P."/>
            <person name="Pouilly N."/>
            <person name="Raftis F."/>
            <person name="Sallet E."/>
            <person name="Schiex T."/>
            <person name="Thomas J."/>
            <person name="Vandecasteele C."/>
            <person name="Vares D."/>
            <person name="Vear F."/>
            <person name="Vautrin S."/>
            <person name="Crespi M."/>
            <person name="Mangin B."/>
            <person name="Burke J.M."/>
            <person name="Salse J."/>
            <person name="Munos S."/>
            <person name="Vincourt P."/>
            <person name="Rieseberg L.H."/>
            <person name="Langlade N.B."/>
        </authorList>
    </citation>
    <scope>NUCLEOTIDE SEQUENCE</scope>
    <source>
        <tissue evidence="1">Leaves</tissue>
    </source>
</reference>
<dbReference type="Gramene" id="mRNA:HanXRQr2_Chr03g0088571">
    <property type="protein sequence ID" value="CDS:HanXRQr2_Chr03g0088571.1"/>
    <property type="gene ID" value="HanXRQr2_Chr03g0088571"/>
</dbReference>
<protein>
    <submittedName>
        <fullName evidence="1">Uncharacterized protein</fullName>
    </submittedName>
</protein>
<keyword evidence="2" id="KW-1185">Reference proteome</keyword>
<accession>A0A9K3JCT0</accession>